<keyword evidence="3" id="KW-1185">Reference proteome</keyword>
<dbReference type="Pfam" id="PF00240">
    <property type="entry name" value="ubiquitin"/>
    <property type="match status" value="1"/>
</dbReference>
<proteinExistence type="predicted"/>
<evidence type="ECO:0000259" key="1">
    <source>
        <dbReference type="PROSITE" id="PS50053"/>
    </source>
</evidence>
<dbReference type="InterPro" id="IPR019954">
    <property type="entry name" value="Ubiquitin_CS"/>
</dbReference>
<dbReference type="PROSITE" id="PS00299">
    <property type="entry name" value="UBIQUITIN_1"/>
    <property type="match status" value="1"/>
</dbReference>
<evidence type="ECO:0000313" key="3">
    <source>
        <dbReference type="Proteomes" id="UP001201163"/>
    </source>
</evidence>
<sequence length="200" mass="22765">MVLIFVEYQWETSLVFDIALSEAVGTLKAQIQAIIGKPIGTNDKGDVFNFLLILSSYHIARQRLQHIDEDSICKLLHRYHSPELEDKMNLEFYGISEGTILFLSDRPLSPIVFVITLTGRTLRCDMALDWDVLMLKRVIEKKEGIPPHLQRLIYRGRQLNDSLTLSSYGIQEEDVIYLVFRLSGGAPMRSPGICACYCVV</sequence>
<dbReference type="SUPFAM" id="SSF54236">
    <property type="entry name" value="Ubiquitin-like"/>
    <property type="match status" value="2"/>
</dbReference>
<comment type="caution">
    <text evidence="2">The sequence shown here is derived from an EMBL/GenBank/DDBJ whole genome shotgun (WGS) entry which is preliminary data.</text>
</comment>
<name>A0AAD4LDT8_9AGAM</name>
<dbReference type="InterPro" id="IPR000626">
    <property type="entry name" value="Ubiquitin-like_dom"/>
</dbReference>
<protein>
    <submittedName>
        <fullName evidence="2">Ubiquitin-related domain-containing protein</fullName>
    </submittedName>
</protein>
<gene>
    <name evidence="2" type="ORF">EDB92DRAFT_1873990</name>
</gene>
<dbReference type="Gene3D" id="3.10.20.90">
    <property type="entry name" value="Phosphatidylinositol 3-kinase Catalytic Subunit, Chain A, domain 1"/>
    <property type="match status" value="1"/>
</dbReference>
<dbReference type="SMART" id="SM00213">
    <property type="entry name" value="UBQ"/>
    <property type="match status" value="1"/>
</dbReference>
<dbReference type="EMBL" id="JAKELL010000044">
    <property type="protein sequence ID" value="KAH8988095.1"/>
    <property type="molecule type" value="Genomic_DNA"/>
</dbReference>
<dbReference type="PROSITE" id="PS50053">
    <property type="entry name" value="UBIQUITIN_2"/>
    <property type="match status" value="1"/>
</dbReference>
<accession>A0AAD4LDT8</accession>
<dbReference type="CDD" id="cd17039">
    <property type="entry name" value="Ubl_ubiquitin_like"/>
    <property type="match status" value="1"/>
</dbReference>
<feature type="domain" description="Ubiquitin-like" evidence="1">
    <location>
        <begin position="112"/>
        <end position="185"/>
    </location>
</feature>
<dbReference type="InterPro" id="IPR029071">
    <property type="entry name" value="Ubiquitin-like_domsf"/>
</dbReference>
<dbReference type="InterPro" id="IPR050158">
    <property type="entry name" value="Ubiquitin_ubiquitin-like"/>
</dbReference>
<dbReference type="FunFam" id="3.10.20.90:FF:000205">
    <property type="entry name" value="2'-5'-oligoadenylate synthase-like protein 2"/>
    <property type="match status" value="1"/>
</dbReference>
<dbReference type="AlphaFoldDB" id="A0AAD4LDT8"/>
<dbReference type="Proteomes" id="UP001201163">
    <property type="component" value="Unassembled WGS sequence"/>
</dbReference>
<dbReference type="PANTHER" id="PTHR10666">
    <property type="entry name" value="UBIQUITIN"/>
    <property type="match status" value="1"/>
</dbReference>
<reference evidence="2" key="1">
    <citation type="submission" date="2022-01" db="EMBL/GenBank/DDBJ databases">
        <title>Comparative genomics reveals a dynamic genome evolution in the ectomycorrhizal milk-cap (Lactarius) mushrooms.</title>
        <authorList>
            <consortium name="DOE Joint Genome Institute"/>
            <person name="Lebreton A."/>
            <person name="Tang N."/>
            <person name="Kuo A."/>
            <person name="LaButti K."/>
            <person name="Drula E."/>
            <person name="Barry K."/>
            <person name="Clum A."/>
            <person name="Lipzen A."/>
            <person name="Mousain D."/>
            <person name="Ng V."/>
            <person name="Wang R."/>
            <person name="Wang X."/>
            <person name="Dai Y."/>
            <person name="Henrissat B."/>
            <person name="Grigoriev I.V."/>
            <person name="Guerin-Laguette A."/>
            <person name="Yu F."/>
            <person name="Martin F.M."/>
        </authorList>
    </citation>
    <scope>NUCLEOTIDE SEQUENCE</scope>
    <source>
        <strain evidence="2">QP</strain>
    </source>
</reference>
<evidence type="ECO:0000313" key="2">
    <source>
        <dbReference type="EMBL" id="KAH8988095.1"/>
    </source>
</evidence>
<organism evidence="2 3">
    <name type="scientific">Lactarius akahatsu</name>
    <dbReference type="NCBI Taxonomy" id="416441"/>
    <lineage>
        <taxon>Eukaryota</taxon>
        <taxon>Fungi</taxon>
        <taxon>Dikarya</taxon>
        <taxon>Basidiomycota</taxon>
        <taxon>Agaricomycotina</taxon>
        <taxon>Agaricomycetes</taxon>
        <taxon>Russulales</taxon>
        <taxon>Russulaceae</taxon>
        <taxon>Lactarius</taxon>
    </lineage>
</organism>